<dbReference type="AlphaFoldDB" id="A0AB72X3L5"/>
<name>A0AB72X3L5_9RALS</name>
<keyword evidence="3" id="KW-1185">Reference proteome</keyword>
<dbReference type="Proteomes" id="UP001189225">
    <property type="component" value="Unassembled WGS sequence"/>
</dbReference>
<evidence type="ECO:0000313" key="3">
    <source>
        <dbReference type="Proteomes" id="UP001189225"/>
    </source>
</evidence>
<protein>
    <submittedName>
        <fullName evidence="2">Uncharacterized protein</fullName>
    </submittedName>
</protein>
<sequence>MLWQHATGKATRHETMAGQTNPRHHPHPQKPLSVDAAAPPLGASQAYCYSLNARPTLALTLTRAAPGAQRVRRAVTTLTAPRQ</sequence>
<reference evidence="2 3" key="1">
    <citation type="submission" date="2023-07" db="EMBL/GenBank/DDBJ databases">
        <authorList>
            <person name="Peeters C."/>
        </authorList>
    </citation>
    <scope>NUCLEOTIDE SEQUENCE [LARGE SCALE GENOMIC DNA]</scope>
    <source>
        <strain evidence="2 3">R-16034</strain>
    </source>
</reference>
<accession>A0AB72X3L5</accession>
<dbReference type="EMBL" id="CATWHI010000003">
    <property type="protein sequence ID" value="CAJ0741445.1"/>
    <property type="molecule type" value="Genomic_DNA"/>
</dbReference>
<organism evidence="2 3">
    <name type="scientific">Ralstonia edaphi</name>
    <dbReference type="NCBI Taxonomy" id="3058599"/>
    <lineage>
        <taxon>Bacteria</taxon>
        <taxon>Pseudomonadati</taxon>
        <taxon>Pseudomonadota</taxon>
        <taxon>Betaproteobacteria</taxon>
        <taxon>Burkholderiales</taxon>
        <taxon>Burkholderiaceae</taxon>
        <taxon>Ralstonia</taxon>
    </lineage>
</organism>
<feature type="region of interest" description="Disordered" evidence="1">
    <location>
        <begin position="1"/>
        <end position="37"/>
    </location>
</feature>
<proteinExistence type="predicted"/>
<evidence type="ECO:0000313" key="2">
    <source>
        <dbReference type="EMBL" id="CAJ0741445.1"/>
    </source>
</evidence>
<evidence type="ECO:0000256" key="1">
    <source>
        <dbReference type="SAM" id="MobiDB-lite"/>
    </source>
</evidence>
<gene>
    <name evidence="2" type="ORF">R16034_02645</name>
</gene>
<comment type="caution">
    <text evidence="2">The sequence shown here is derived from an EMBL/GenBank/DDBJ whole genome shotgun (WGS) entry which is preliminary data.</text>
</comment>